<dbReference type="PROSITE" id="PS50076">
    <property type="entry name" value="DNAJ_2"/>
    <property type="match status" value="1"/>
</dbReference>
<dbReference type="EMBL" id="CAUYUJ010021754">
    <property type="protein sequence ID" value="CAK0906845.1"/>
    <property type="molecule type" value="Genomic_DNA"/>
</dbReference>
<gene>
    <name evidence="3" type="ORF">PCOR1329_LOCUS82030</name>
</gene>
<dbReference type="SMART" id="SM00271">
    <property type="entry name" value="DnaJ"/>
    <property type="match status" value="1"/>
</dbReference>
<evidence type="ECO:0000256" key="1">
    <source>
        <dbReference type="SAM" id="MobiDB-lite"/>
    </source>
</evidence>
<dbReference type="InterPro" id="IPR053232">
    <property type="entry name" value="DnaJ_C/III_chloroplastic"/>
</dbReference>
<feature type="compositionally biased region" description="Low complexity" evidence="1">
    <location>
        <begin position="263"/>
        <end position="293"/>
    </location>
</feature>
<dbReference type="Gene3D" id="1.10.287.110">
    <property type="entry name" value="DnaJ domain"/>
    <property type="match status" value="1"/>
</dbReference>
<accession>A0ABN9Y704</accession>
<sequence length="309" mass="34740">MAVTVFDGAFSFQQDSLARLGDRANAKEEGVFDATAFKASPFMMKMGRIDQATDRKMSVRDKARVETDPTFLPSEADFSAPKSFKYDKTMNYYRTLGIDEYATQEEVKKAFKKLSLTYHPDKTHSLPKDVREEYAHIFIEIKNASATLSDNATRRQYDRDRDRDQAAAEIEGWKIRERTQFDAAAVSEQKADRQKERTQKAQSQMVEHRVECRLEKFIHGGQKAAHLSILLKDGLVFLPVSSGRIGPTESTCPKGPRKVSCQSSSRRVATTRTGARTPSCSRSPPRSTSCSPARATTCTCASRWSQPVM</sequence>
<organism evidence="3 4">
    <name type="scientific">Prorocentrum cordatum</name>
    <dbReference type="NCBI Taxonomy" id="2364126"/>
    <lineage>
        <taxon>Eukaryota</taxon>
        <taxon>Sar</taxon>
        <taxon>Alveolata</taxon>
        <taxon>Dinophyceae</taxon>
        <taxon>Prorocentrales</taxon>
        <taxon>Prorocentraceae</taxon>
        <taxon>Prorocentrum</taxon>
    </lineage>
</organism>
<evidence type="ECO:0000259" key="2">
    <source>
        <dbReference type="PROSITE" id="PS50076"/>
    </source>
</evidence>
<dbReference type="PRINTS" id="PR00625">
    <property type="entry name" value="JDOMAIN"/>
</dbReference>
<reference evidence="3" key="1">
    <citation type="submission" date="2023-10" db="EMBL/GenBank/DDBJ databases">
        <authorList>
            <person name="Chen Y."/>
            <person name="Shah S."/>
            <person name="Dougan E. K."/>
            <person name="Thang M."/>
            <person name="Chan C."/>
        </authorList>
    </citation>
    <scope>NUCLEOTIDE SEQUENCE [LARGE SCALE GENOMIC DNA]</scope>
</reference>
<dbReference type="PANTHER" id="PTHR45090">
    <property type="entry name" value="CHAPERONE PROTEIN DNAJ 20 CHLOROPLASTIC"/>
    <property type="match status" value="1"/>
</dbReference>
<feature type="region of interest" description="Disordered" evidence="1">
    <location>
        <begin position="248"/>
        <end position="293"/>
    </location>
</feature>
<dbReference type="CDD" id="cd06257">
    <property type="entry name" value="DnaJ"/>
    <property type="match status" value="1"/>
</dbReference>
<evidence type="ECO:0000313" key="3">
    <source>
        <dbReference type="EMBL" id="CAK0906845.1"/>
    </source>
</evidence>
<comment type="caution">
    <text evidence="3">The sequence shown here is derived from an EMBL/GenBank/DDBJ whole genome shotgun (WGS) entry which is preliminary data.</text>
</comment>
<dbReference type="SUPFAM" id="SSF46565">
    <property type="entry name" value="Chaperone J-domain"/>
    <property type="match status" value="1"/>
</dbReference>
<feature type="domain" description="J" evidence="2">
    <location>
        <begin position="91"/>
        <end position="161"/>
    </location>
</feature>
<dbReference type="Proteomes" id="UP001189429">
    <property type="component" value="Unassembled WGS sequence"/>
</dbReference>
<proteinExistence type="predicted"/>
<keyword evidence="4" id="KW-1185">Reference proteome</keyword>
<name>A0ABN9Y704_9DINO</name>
<dbReference type="PANTHER" id="PTHR45090:SF4">
    <property type="entry name" value="J DOMAIN-CONTAINING PROTEIN"/>
    <property type="match status" value="1"/>
</dbReference>
<dbReference type="Pfam" id="PF00226">
    <property type="entry name" value="DnaJ"/>
    <property type="match status" value="1"/>
</dbReference>
<protein>
    <recommendedName>
        <fullName evidence="2">J domain-containing protein</fullName>
    </recommendedName>
</protein>
<dbReference type="InterPro" id="IPR036869">
    <property type="entry name" value="J_dom_sf"/>
</dbReference>
<dbReference type="InterPro" id="IPR001623">
    <property type="entry name" value="DnaJ_domain"/>
</dbReference>
<evidence type="ECO:0000313" key="4">
    <source>
        <dbReference type="Proteomes" id="UP001189429"/>
    </source>
</evidence>